<dbReference type="EMBL" id="JAPQKP010000002">
    <property type="protein sequence ID" value="KAJ5207354.1"/>
    <property type="molecule type" value="Genomic_DNA"/>
</dbReference>
<evidence type="ECO:0000313" key="2">
    <source>
        <dbReference type="Proteomes" id="UP001150879"/>
    </source>
</evidence>
<protein>
    <submittedName>
        <fullName evidence="1">Uncharacterized protein</fullName>
    </submittedName>
</protein>
<comment type="caution">
    <text evidence="1">The sequence shown here is derived from an EMBL/GenBank/DDBJ whole genome shotgun (WGS) entry which is preliminary data.</text>
</comment>
<dbReference type="OrthoDB" id="10596677at2759"/>
<proteinExistence type="predicted"/>
<reference evidence="1" key="1">
    <citation type="submission" date="2022-11" db="EMBL/GenBank/DDBJ databases">
        <authorList>
            <person name="Petersen C."/>
        </authorList>
    </citation>
    <scope>NUCLEOTIDE SEQUENCE</scope>
    <source>
        <strain evidence="1">IBT 16849</strain>
    </source>
</reference>
<name>A0A9W9MU24_9EURO</name>
<accession>A0A9W9MU24</accession>
<sequence>MNWVKWVFDQSADCPQAEARHGQTGVGLSCLVKVDNSGRWLIDIVARPSLSIVLKPKPATVRLEWD</sequence>
<reference evidence="1" key="2">
    <citation type="journal article" date="2023" name="IMA Fungus">
        <title>Comparative genomic study of the Penicillium genus elucidates a diverse pangenome and 15 lateral gene transfer events.</title>
        <authorList>
            <person name="Petersen C."/>
            <person name="Sorensen T."/>
            <person name="Nielsen M.R."/>
            <person name="Sondergaard T.E."/>
            <person name="Sorensen J.L."/>
            <person name="Fitzpatrick D.A."/>
            <person name="Frisvad J.C."/>
            <person name="Nielsen K.L."/>
        </authorList>
    </citation>
    <scope>NUCLEOTIDE SEQUENCE</scope>
    <source>
        <strain evidence="1">IBT 16849</strain>
    </source>
</reference>
<keyword evidence="2" id="KW-1185">Reference proteome</keyword>
<evidence type="ECO:0000313" key="1">
    <source>
        <dbReference type="EMBL" id="KAJ5207354.1"/>
    </source>
</evidence>
<dbReference type="AlphaFoldDB" id="A0A9W9MU24"/>
<organism evidence="1 2">
    <name type="scientific">Penicillium cf. griseofulvum</name>
    <dbReference type="NCBI Taxonomy" id="2972120"/>
    <lineage>
        <taxon>Eukaryota</taxon>
        <taxon>Fungi</taxon>
        <taxon>Dikarya</taxon>
        <taxon>Ascomycota</taxon>
        <taxon>Pezizomycotina</taxon>
        <taxon>Eurotiomycetes</taxon>
        <taxon>Eurotiomycetidae</taxon>
        <taxon>Eurotiales</taxon>
        <taxon>Aspergillaceae</taxon>
        <taxon>Penicillium</taxon>
    </lineage>
</organism>
<dbReference type="Proteomes" id="UP001150879">
    <property type="component" value="Unassembled WGS sequence"/>
</dbReference>
<gene>
    <name evidence="1" type="ORF">N7472_003802</name>
</gene>